<dbReference type="Proteomes" id="UP000824782">
    <property type="component" value="Unassembled WGS sequence"/>
</dbReference>
<keyword evidence="3" id="KW-1185">Reference proteome</keyword>
<evidence type="ECO:0000259" key="1">
    <source>
        <dbReference type="Pfam" id="PF00089"/>
    </source>
</evidence>
<protein>
    <recommendedName>
        <fullName evidence="1">Peptidase S1 domain-containing protein</fullName>
    </recommendedName>
</protein>
<dbReference type="SUPFAM" id="SSF50494">
    <property type="entry name" value="Trypsin-like serine proteases"/>
    <property type="match status" value="1"/>
</dbReference>
<dbReference type="GO" id="GO:0006508">
    <property type="term" value="P:proteolysis"/>
    <property type="evidence" value="ECO:0007669"/>
    <property type="project" value="InterPro"/>
</dbReference>
<proteinExistence type="predicted"/>
<evidence type="ECO:0000313" key="2">
    <source>
        <dbReference type="EMBL" id="KAG8598911.1"/>
    </source>
</evidence>
<accession>A0AAV7DQI5</accession>
<reference evidence="2" key="1">
    <citation type="thesis" date="2020" institute="ProQuest LLC" country="789 East Eisenhower Parkway, Ann Arbor, MI, USA">
        <title>Comparative Genomics and Chromosome Evolution.</title>
        <authorList>
            <person name="Mudd A.B."/>
        </authorList>
    </citation>
    <scope>NUCLEOTIDE SEQUENCE</scope>
    <source>
        <strain evidence="2">237g6f4</strain>
        <tissue evidence="2">Blood</tissue>
    </source>
</reference>
<comment type="caution">
    <text evidence="2">The sequence shown here is derived from an EMBL/GenBank/DDBJ whole genome shotgun (WGS) entry which is preliminary data.</text>
</comment>
<evidence type="ECO:0000313" key="3">
    <source>
        <dbReference type="Proteomes" id="UP000824782"/>
    </source>
</evidence>
<sequence>MALVSPHLSAGSQGSRTMRTYWNVLLLAMIMQDGKCEAADIIGGKEAPSTPYMALVRTGKTFCGGALIMSDWVLTSAECIT</sequence>
<dbReference type="Gene3D" id="2.40.10.10">
    <property type="entry name" value="Trypsin-like serine proteases"/>
    <property type="match status" value="1"/>
</dbReference>
<dbReference type="EMBL" id="WNYA01000001">
    <property type="protein sequence ID" value="KAG8598911.1"/>
    <property type="molecule type" value="Genomic_DNA"/>
</dbReference>
<dbReference type="InterPro" id="IPR043504">
    <property type="entry name" value="Peptidase_S1_PA_chymotrypsin"/>
</dbReference>
<dbReference type="InterPro" id="IPR009003">
    <property type="entry name" value="Peptidase_S1_PA"/>
</dbReference>
<dbReference type="GO" id="GO:0004252">
    <property type="term" value="F:serine-type endopeptidase activity"/>
    <property type="evidence" value="ECO:0007669"/>
    <property type="project" value="InterPro"/>
</dbReference>
<feature type="domain" description="Peptidase S1" evidence="1">
    <location>
        <begin position="41"/>
        <end position="80"/>
    </location>
</feature>
<dbReference type="AlphaFoldDB" id="A0AAV7DQI5"/>
<dbReference type="Pfam" id="PF00089">
    <property type="entry name" value="Trypsin"/>
    <property type="match status" value="1"/>
</dbReference>
<organism evidence="2 3">
    <name type="scientific">Engystomops pustulosus</name>
    <name type="common">Tungara frog</name>
    <name type="synonym">Physalaemus pustulosus</name>
    <dbReference type="NCBI Taxonomy" id="76066"/>
    <lineage>
        <taxon>Eukaryota</taxon>
        <taxon>Metazoa</taxon>
        <taxon>Chordata</taxon>
        <taxon>Craniata</taxon>
        <taxon>Vertebrata</taxon>
        <taxon>Euteleostomi</taxon>
        <taxon>Amphibia</taxon>
        <taxon>Batrachia</taxon>
        <taxon>Anura</taxon>
        <taxon>Neobatrachia</taxon>
        <taxon>Hyloidea</taxon>
        <taxon>Leptodactylidae</taxon>
        <taxon>Leiuperinae</taxon>
        <taxon>Engystomops</taxon>
    </lineage>
</organism>
<gene>
    <name evidence="2" type="ORF">GDO81_002796</name>
</gene>
<dbReference type="InterPro" id="IPR001254">
    <property type="entry name" value="Trypsin_dom"/>
</dbReference>
<name>A0AAV7DQI5_ENGPU</name>